<organism evidence="1 2">
    <name type="scientific">Stephania cephalantha</name>
    <dbReference type="NCBI Taxonomy" id="152367"/>
    <lineage>
        <taxon>Eukaryota</taxon>
        <taxon>Viridiplantae</taxon>
        <taxon>Streptophyta</taxon>
        <taxon>Embryophyta</taxon>
        <taxon>Tracheophyta</taxon>
        <taxon>Spermatophyta</taxon>
        <taxon>Magnoliopsida</taxon>
        <taxon>Ranunculales</taxon>
        <taxon>Menispermaceae</taxon>
        <taxon>Menispermoideae</taxon>
        <taxon>Cissampelideae</taxon>
        <taxon>Stephania</taxon>
    </lineage>
</organism>
<sequence length="68" mass="7292">MGRLSLPLACQAALKDDYTMIFYPPTSTAIGGRLSPSGLSYFTYKGPLLVIKDSSDRGKGKDTLGNVH</sequence>
<comment type="caution">
    <text evidence="1">The sequence shown here is derived from an EMBL/GenBank/DDBJ whole genome shotgun (WGS) entry which is preliminary data.</text>
</comment>
<evidence type="ECO:0000313" key="2">
    <source>
        <dbReference type="Proteomes" id="UP001419268"/>
    </source>
</evidence>
<dbReference type="EMBL" id="JBBNAG010000007">
    <property type="protein sequence ID" value="KAK9119547.1"/>
    <property type="molecule type" value="Genomic_DNA"/>
</dbReference>
<evidence type="ECO:0000313" key="1">
    <source>
        <dbReference type="EMBL" id="KAK9119547.1"/>
    </source>
</evidence>
<keyword evidence="2" id="KW-1185">Reference proteome</keyword>
<dbReference type="AlphaFoldDB" id="A0AAP0IPY4"/>
<gene>
    <name evidence="1" type="ORF">Scep_017640</name>
</gene>
<name>A0AAP0IPY4_9MAGN</name>
<accession>A0AAP0IPY4</accession>
<reference evidence="1 2" key="1">
    <citation type="submission" date="2024-01" db="EMBL/GenBank/DDBJ databases">
        <title>Genome assemblies of Stephania.</title>
        <authorList>
            <person name="Yang L."/>
        </authorList>
    </citation>
    <scope>NUCLEOTIDE SEQUENCE [LARGE SCALE GENOMIC DNA]</scope>
    <source>
        <strain evidence="1">JXDWG</strain>
        <tissue evidence="1">Leaf</tissue>
    </source>
</reference>
<proteinExistence type="predicted"/>
<protein>
    <submittedName>
        <fullName evidence="1">Uncharacterized protein</fullName>
    </submittedName>
</protein>
<dbReference type="Proteomes" id="UP001419268">
    <property type="component" value="Unassembled WGS sequence"/>
</dbReference>